<comment type="caution">
    <text evidence="1">The sequence shown here is derived from an EMBL/GenBank/DDBJ whole genome shotgun (WGS) entry which is preliminary data.</text>
</comment>
<proteinExistence type="predicted"/>
<accession>A0A511YHX5</accession>
<evidence type="ECO:0000313" key="2">
    <source>
        <dbReference type="Proteomes" id="UP000321863"/>
    </source>
</evidence>
<reference evidence="1 2" key="1">
    <citation type="submission" date="2019-07" db="EMBL/GenBank/DDBJ databases">
        <title>Whole genome shotgun sequence of Chryseobacterium hagamense NBRC 105253.</title>
        <authorList>
            <person name="Hosoyama A."/>
            <person name="Uohara A."/>
            <person name="Ohji S."/>
            <person name="Ichikawa N."/>
        </authorList>
    </citation>
    <scope>NUCLEOTIDE SEQUENCE [LARGE SCALE GENOMIC DNA]</scope>
    <source>
        <strain evidence="1 2">NBRC 105253</strain>
    </source>
</reference>
<dbReference type="Pfam" id="PF09697">
    <property type="entry name" value="Porph_ging"/>
    <property type="match status" value="1"/>
</dbReference>
<dbReference type="AlphaFoldDB" id="A0A511YHX5"/>
<gene>
    <name evidence="1" type="ORF">CHA01nite_05480</name>
</gene>
<dbReference type="RefSeq" id="WP_146939683.1">
    <property type="nucleotide sequence ID" value="NZ_BJYJ01000001.1"/>
</dbReference>
<keyword evidence="2" id="KW-1185">Reference proteome</keyword>
<organism evidence="1 2">
    <name type="scientific">Chryseobacterium hagamense</name>
    <dbReference type="NCBI Taxonomy" id="395935"/>
    <lineage>
        <taxon>Bacteria</taxon>
        <taxon>Pseudomonadati</taxon>
        <taxon>Bacteroidota</taxon>
        <taxon>Flavobacteriia</taxon>
        <taxon>Flavobacteriales</taxon>
        <taxon>Weeksellaceae</taxon>
        <taxon>Chryseobacterium group</taxon>
        <taxon>Chryseobacterium</taxon>
    </lineage>
</organism>
<dbReference type="NCBIfam" id="TIGR01200">
    <property type="entry name" value="GLPGLI"/>
    <property type="match status" value="1"/>
</dbReference>
<evidence type="ECO:0008006" key="3">
    <source>
        <dbReference type="Google" id="ProtNLM"/>
    </source>
</evidence>
<protein>
    <recommendedName>
        <fullName evidence="3">GLPGLI family protein</fullName>
    </recommendedName>
</protein>
<dbReference type="Proteomes" id="UP000321863">
    <property type="component" value="Unassembled WGS sequence"/>
</dbReference>
<name>A0A511YHX5_9FLAO</name>
<dbReference type="InterPro" id="IPR005901">
    <property type="entry name" value="GLPGLI"/>
</dbReference>
<dbReference type="EMBL" id="BJYJ01000001">
    <property type="protein sequence ID" value="GEN74808.1"/>
    <property type="molecule type" value="Genomic_DNA"/>
</dbReference>
<dbReference type="OrthoDB" id="1440774at2"/>
<sequence length="303" mass="34048">MKNYIFALILLGTFANAQINRFFYDYSYIPDSNNKQNVKKELMYLDISAKGSEYFSRDAFVSDSVQLAKVAEMLKGTAMQASAGGRTKAFMMGGTENKNRVVKEYPGFTTYLLTSIGGDNYKVKEDRKIEWKILPDKQKIGDYNTQKATTSFGGREWTAWFTTELPFQDGPYKFCGLPGLIVKIEDATGSHRMILAGNKKVAAPQNRPQANDTPSAQVLKLMDPGEKRIELTNAQFRKAWKDYANDPAKNMKQMLANSGAGGNTKIIMNGSNASQAEVLRMIEKSQKEEMAKDNNQIELDLYR</sequence>
<evidence type="ECO:0000313" key="1">
    <source>
        <dbReference type="EMBL" id="GEN74808.1"/>
    </source>
</evidence>